<feature type="domain" description="Acyltransferase 3" evidence="2">
    <location>
        <begin position="35"/>
        <end position="336"/>
    </location>
</feature>
<keyword evidence="1" id="KW-1133">Transmembrane helix</keyword>
<keyword evidence="3" id="KW-0808">Transferase</keyword>
<dbReference type="InterPro" id="IPR002656">
    <property type="entry name" value="Acyl_transf_3_dom"/>
</dbReference>
<organism evidence="3 4">
    <name type="scientific">Streptomyces daliensis</name>
    <dbReference type="NCBI Taxonomy" id="299421"/>
    <lineage>
        <taxon>Bacteria</taxon>
        <taxon>Bacillati</taxon>
        <taxon>Actinomycetota</taxon>
        <taxon>Actinomycetes</taxon>
        <taxon>Kitasatosporales</taxon>
        <taxon>Streptomycetaceae</taxon>
        <taxon>Streptomyces</taxon>
    </lineage>
</organism>
<feature type="transmembrane region" description="Helical" evidence="1">
    <location>
        <begin position="180"/>
        <end position="198"/>
    </location>
</feature>
<dbReference type="GO" id="GO:0016747">
    <property type="term" value="F:acyltransferase activity, transferring groups other than amino-acyl groups"/>
    <property type="evidence" value="ECO:0007669"/>
    <property type="project" value="InterPro"/>
</dbReference>
<feature type="transmembrane region" description="Helical" evidence="1">
    <location>
        <begin position="100"/>
        <end position="122"/>
    </location>
</feature>
<dbReference type="EMBL" id="JAGSMN010000450">
    <property type="protein sequence ID" value="MBR7675220.1"/>
    <property type="molecule type" value="Genomic_DNA"/>
</dbReference>
<accession>A0A8T4IUT3</accession>
<feature type="transmembrane region" description="Helical" evidence="1">
    <location>
        <begin position="134"/>
        <end position="150"/>
    </location>
</feature>
<gene>
    <name evidence="3" type="ORF">KDA82_19775</name>
</gene>
<dbReference type="Pfam" id="PF01757">
    <property type="entry name" value="Acyl_transf_3"/>
    <property type="match status" value="1"/>
</dbReference>
<reference evidence="3" key="1">
    <citation type="submission" date="2021-04" db="EMBL/GenBank/DDBJ databases">
        <title>Sequencing of actinobacteria type strains.</title>
        <authorList>
            <person name="Nguyen G.-S."/>
            <person name="Wentzel A."/>
        </authorList>
    </citation>
    <scope>NUCLEOTIDE SEQUENCE</scope>
    <source>
        <strain evidence="3">DSM 42095</strain>
    </source>
</reference>
<dbReference type="AlphaFoldDB" id="A0A8T4IUT3"/>
<keyword evidence="3" id="KW-0012">Acyltransferase</keyword>
<feature type="transmembrane region" description="Helical" evidence="1">
    <location>
        <begin position="69"/>
        <end position="88"/>
    </location>
</feature>
<proteinExistence type="predicted"/>
<evidence type="ECO:0000256" key="1">
    <source>
        <dbReference type="SAM" id="Phobius"/>
    </source>
</evidence>
<evidence type="ECO:0000259" key="2">
    <source>
        <dbReference type="Pfam" id="PF01757"/>
    </source>
</evidence>
<feature type="transmembrane region" description="Helical" evidence="1">
    <location>
        <begin position="210"/>
        <end position="233"/>
    </location>
</feature>
<dbReference type="InterPro" id="IPR052734">
    <property type="entry name" value="Nod_factor_acetyltransferase"/>
</dbReference>
<name>A0A8T4IUT3_9ACTN</name>
<feature type="non-terminal residue" evidence="3">
    <location>
        <position position="356"/>
    </location>
</feature>
<keyword evidence="1" id="KW-0812">Transmembrane</keyword>
<protein>
    <submittedName>
        <fullName evidence="3">Acyltransferase family protein</fullName>
    </submittedName>
</protein>
<keyword evidence="4" id="KW-1185">Reference proteome</keyword>
<evidence type="ECO:0000313" key="4">
    <source>
        <dbReference type="Proteomes" id="UP000675554"/>
    </source>
</evidence>
<dbReference type="PANTHER" id="PTHR37312">
    <property type="entry name" value="MEMBRANE-BOUND ACYLTRANSFERASE YKRP-RELATED"/>
    <property type="match status" value="1"/>
</dbReference>
<comment type="caution">
    <text evidence="3">The sequence shown here is derived from an EMBL/GenBank/DDBJ whole genome shotgun (WGS) entry which is preliminary data.</text>
</comment>
<evidence type="ECO:0000313" key="3">
    <source>
        <dbReference type="EMBL" id="MBR7675220.1"/>
    </source>
</evidence>
<sequence length="356" mass="38434">MSSATLGRTDRSDHTDRTVAAAQAGAGADGAARDPFLDNAKFLLVVLVVIGHGWGPISDEMRGLKTLYLVVYAFHMPVFVFLCGYFSRGFTGSPEQIRKLVAGVLLPYLVFETVYAGLYALLWDDPFPVSPSDPLYLCWFLLALFLWRLTAPLWRAVRWPVAVAAVISVAAGALDVGYELGLARVLMFLPWFVLGLRMRREHLRPLRCAAARRLALPVLVTAVAGAWCVAPYVSTGWLLMQHGAADLGVPDVVYVPMRLALFAVSAVVGAAFLALVPGRRAGCTALGAATMYPFLLHGLVIKTFEGAGGYDIILSGGLLAGAVLTVATTALALGLYAPPVRRVLRPLVEPRFPRWL</sequence>
<dbReference type="Proteomes" id="UP000675554">
    <property type="component" value="Unassembled WGS sequence"/>
</dbReference>
<feature type="transmembrane region" description="Helical" evidence="1">
    <location>
        <begin position="253"/>
        <end position="276"/>
    </location>
</feature>
<feature type="transmembrane region" description="Helical" evidence="1">
    <location>
        <begin position="312"/>
        <end position="337"/>
    </location>
</feature>
<keyword evidence="1" id="KW-0472">Membrane</keyword>
<feature type="transmembrane region" description="Helical" evidence="1">
    <location>
        <begin position="283"/>
        <end position="300"/>
    </location>
</feature>
<dbReference type="PANTHER" id="PTHR37312:SF1">
    <property type="entry name" value="MEMBRANE-BOUND ACYLTRANSFERASE YKRP-RELATED"/>
    <property type="match status" value="1"/>
</dbReference>